<dbReference type="Proteomes" id="UP000377595">
    <property type="component" value="Unassembled WGS sequence"/>
</dbReference>
<evidence type="ECO:0000313" key="4">
    <source>
        <dbReference type="Proteomes" id="UP000377595"/>
    </source>
</evidence>
<reference evidence="3 4" key="1">
    <citation type="submission" date="2019-10" db="EMBL/GenBank/DDBJ databases">
        <title>Whole genome shotgun sequence of Acrocarpospora pleiomorpha NBRC 16267.</title>
        <authorList>
            <person name="Ichikawa N."/>
            <person name="Kimura A."/>
            <person name="Kitahashi Y."/>
            <person name="Komaki H."/>
            <person name="Oguchi A."/>
        </authorList>
    </citation>
    <scope>NUCLEOTIDE SEQUENCE [LARGE SCALE GENOMIC DNA]</scope>
    <source>
        <strain evidence="3 4">NBRC 16267</strain>
    </source>
</reference>
<evidence type="ECO:0000313" key="3">
    <source>
        <dbReference type="EMBL" id="GES18223.1"/>
    </source>
</evidence>
<dbReference type="AlphaFoldDB" id="A0A5M3XGX0"/>
<proteinExistence type="predicted"/>
<evidence type="ECO:0000256" key="2">
    <source>
        <dbReference type="SAM" id="SignalP"/>
    </source>
</evidence>
<feature type="compositionally biased region" description="Low complexity" evidence="1">
    <location>
        <begin position="77"/>
        <end position="95"/>
    </location>
</feature>
<evidence type="ECO:0000256" key="1">
    <source>
        <dbReference type="SAM" id="MobiDB-lite"/>
    </source>
</evidence>
<dbReference type="Pfam" id="PF01391">
    <property type="entry name" value="Collagen"/>
    <property type="match status" value="1"/>
</dbReference>
<organism evidence="3 4">
    <name type="scientific">Acrocarpospora pleiomorpha</name>
    <dbReference type="NCBI Taxonomy" id="90975"/>
    <lineage>
        <taxon>Bacteria</taxon>
        <taxon>Bacillati</taxon>
        <taxon>Actinomycetota</taxon>
        <taxon>Actinomycetes</taxon>
        <taxon>Streptosporangiales</taxon>
        <taxon>Streptosporangiaceae</taxon>
        <taxon>Acrocarpospora</taxon>
    </lineage>
</organism>
<keyword evidence="2" id="KW-0732">Signal</keyword>
<feature type="region of interest" description="Disordered" evidence="1">
    <location>
        <begin position="68"/>
        <end position="124"/>
    </location>
</feature>
<dbReference type="InterPro" id="IPR008160">
    <property type="entry name" value="Collagen"/>
</dbReference>
<keyword evidence="4" id="KW-1185">Reference proteome</keyword>
<comment type="caution">
    <text evidence="3">The sequence shown here is derived from an EMBL/GenBank/DDBJ whole genome shotgun (WGS) entry which is preliminary data.</text>
</comment>
<sequence>MKKNFGRNAAIAAGTALALTLGAAGVAVAAISLPGEINACVDDKTGATRILSGLGCAQGEHQITWNVRGPAGPVGPTGPAGSTGPVGPAGRVGPAGPEGPVGPTGPAGAKGEKGEKGDPGVSYGETFLTEPASAIYRAGQEAVDVAKLAPIAPASYVIHGDVTFTQMNGSDVGGTDQRYTVRCDIYTQVPDNRRLVGGQYATFGPGGHGALSFQVATTTQVSGSVTLRCYTLTGAGVDVYFRNIRLMATSVPKITVS</sequence>
<protein>
    <submittedName>
        <fullName evidence="3">Uncharacterized protein</fullName>
    </submittedName>
</protein>
<dbReference type="Gene3D" id="1.20.5.320">
    <property type="entry name" value="6-Phosphogluconate Dehydrogenase, domain 3"/>
    <property type="match status" value="1"/>
</dbReference>
<dbReference type="EMBL" id="BLAF01000006">
    <property type="protein sequence ID" value="GES18223.1"/>
    <property type="molecule type" value="Genomic_DNA"/>
</dbReference>
<feature type="signal peptide" evidence="2">
    <location>
        <begin position="1"/>
        <end position="29"/>
    </location>
</feature>
<dbReference type="RefSeq" id="WP_155343360.1">
    <property type="nucleotide sequence ID" value="NZ_BAAAHM010000017.1"/>
</dbReference>
<accession>A0A5M3XGX0</accession>
<gene>
    <name evidence="3" type="ORF">Aple_011180</name>
</gene>
<name>A0A5M3XGX0_9ACTN</name>
<feature type="chain" id="PRO_5024284526" evidence="2">
    <location>
        <begin position="30"/>
        <end position="257"/>
    </location>
</feature>